<evidence type="ECO:0000256" key="7">
    <source>
        <dbReference type="ARBA" id="ARBA00023163"/>
    </source>
</evidence>
<evidence type="ECO:0000256" key="8">
    <source>
        <dbReference type="ARBA" id="ARBA00023242"/>
    </source>
</evidence>
<dbReference type="InterPro" id="IPR036236">
    <property type="entry name" value="Znf_C2H2_sf"/>
</dbReference>
<evidence type="ECO:0000256" key="2">
    <source>
        <dbReference type="ARBA" id="ARBA00022723"/>
    </source>
</evidence>
<evidence type="ECO:0000256" key="4">
    <source>
        <dbReference type="ARBA" id="ARBA00022771"/>
    </source>
</evidence>
<dbReference type="PROSITE" id="PS50157">
    <property type="entry name" value="ZINC_FINGER_C2H2_2"/>
    <property type="match status" value="3"/>
</dbReference>
<dbReference type="GO" id="GO:0008270">
    <property type="term" value="F:zinc ion binding"/>
    <property type="evidence" value="ECO:0007669"/>
    <property type="project" value="UniProtKB-KW"/>
</dbReference>
<keyword evidence="8" id="KW-0539">Nucleus</keyword>
<keyword evidence="5" id="KW-0862">Zinc</keyword>
<feature type="region of interest" description="Disordered" evidence="10">
    <location>
        <begin position="416"/>
        <end position="456"/>
    </location>
</feature>
<dbReference type="GO" id="GO:0005634">
    <property type="term" value="C:nucleus"/>
    <property type="evidence" value="ECO:0007669"/>
    <property type="project" value="UniProtKB-SubCell"/>
</dbReference>
<dbReference type="FunFam" id="3.30.160.60:FF:000318">
    <property type="entry name" value="Odd-skipped-related transciption factor 2"/>
    <property type="match status" value="1"/>
</dbReference>
<feature type="region of interest" description="Disordered" evidence="10">
    <location>
        <begin position="172"/>
        <end position="222"/>
    </location>
</feature>
<dbReference type="Pfam" id="PF00096">
    <property type="entry name" value="zf-C2H2"/>
    <property type="match status" value="3"/>
</dbReference>
<dbReference type="GO" id="GO:0000977">
    <property type="term" value="F:RNA polymerase II transcription regulatory region sequence-specific DNA binding"/>
    <property type="evidence" value="ECO:0007669"/>
    <property type="project" value="TreeGrafter"/>
</dbReference>
<feature type="compositionally biased region" description="Basic and acidic residues" evidence="10">
    <location>
        <begin position="205"/>
        <end position="222"/>
    </location>
</feature>
<evidence type="ECO:0000313" key="12">
    <source>
        <dbReference type="EMBL" id="KAJ6649062.1"/>
    </source>
</evidence>
<dbReference type="FunFam" id="3.30.160.60:FF:000254">
    <property type="entry name" value="Odd-skipped related transciption factor 1"/>
    <property type="match status" value="1"/>
</dbReference>
<keyword evidence="3" id="KW-0677">Repeat</keyword>
<dbReference type="OrthoDB" id="9451254at2759"/>
<evidence type="ECO:0000256" key="9">
    <source>
        <dbReference type="PROSITE-ProRule" id="PRU00042"/>
    </source>
</evidence>
<evidence type="ECO:0000256" key="10">
    <source>
        <dbReference type="SAM" id="MobiDB-lite"/>
    </source>
</evidence>
<feature type="compositionally biased region" description="Pro residues" evidence="10">
    <location>
        <begin position="434"/>
        <end position="444"/>
    </location>
</feature>
<dbReference type="GO" id="GO:0003002">
    <property type="term" value="P:regionalization"/>
    <property type="evidence" value="ECO:0007669"/>
    <property type="project" value="UniProtKB-ARBA"/>
</dbReference>
<organism evidence="12 13">
    <name type="scientific">Pseudolycoriella hygida</name>
    <dbReference type="NCBI Taxonomy" id="35572"/>
    <lineage>
        <taxon>Eukaryota</taxon>
        <taxon>Metazoa</taxon>
        <taxon>Ecdysozoa</taxon>
        <taxon>Arthropoda</taxon>
        <taxon>Hexapoda</taxon>
        <taxon>Insecta</taxon>
        <taxon>Pterygota</taxon>
        <taxon>Neoptera</taxon>
        <taxon>Endopterygota</taxon>
        <taxon>Diptera</taxon>
        <taxon>Nematocera</taxon>
        <taxon>Sciaroidea</taxon>
        <taxon>Sciaridae</taxon>
        <taxon>Pseudolycoriella</taxon>
    </lineage>
</organism>
<sequence>MTRKDLSKEAYKFLWKKNRLTVYRAYTKKSTTRSLRIFICRTVGSYQFGRKLPIWYIHSKEKPFKCTECGKGFCQSRTLAVHKILHMEESPHKCPVCSRSFNQRSNLKTHLLTHTDHKPYECSACGKVFRRNCDLRRHALTHAVGDVPSEVLDVGDDERILSDEEDTVLEVDSPIQSPVARSRSPSLSAVNRSESPEIDNEESELERPTDKDFESDIKGGNEPPEITHCHHDGGQSHYTMRPHNEYAQQYSMLRHMQQHITKPQDAFVPMLHVRRDLHHKNPSSPPSNSNASTPLLEPGPSFLSSIPIRKRPIGMDGEPHLMLGRSFPNPPSIVHPLNLSGQSNLQSKPLDDLLPPPSISTEKARDLAPAPVPAIPPILSHINQMPSIGLATQSNPLGISPQQQQQLLLMPSTMTQNQSPMDLMKQPPQLAKNLPPPQPAPPPKRTGFSIEDIMRR</sequence>
<keyword evidence="4 9" id="KW-0863">Zinc-finger</keyword>
<feature type="domain" description="C2H2-type" evidence="11">
    <location>
        <begin position="92"/>
        <end position="119"/>
    </location>
</feature>
<evidence type="ECO:0000256" key="6">
    <source>
        <dbReference type="ARBA" id="ARBA00023015"/>
    </source>
</evidence>
<dbReference type="GO" id="GO:0009880">
    <property type="term" value="P:embryonic pattern specification"/>
    <property type="evidence" value="ECO:0007669"/>
    <property type="project" value="TreeGrafter"/>
</dbReference>
<dbReference type="SUPFAM" id="SSF57667">
    <property type="entry name" value="beta-beta-alpha zinc fingers"/>
    <property type="match status" value="2"/>
</dbReference>
<evidence type="ECO:0000256" key="3">
    <source>
        <dbReference type="ARBA" id="ARBA00022737"/>
    </source>
</evidence>
<gene>
    <name evidence="12" type="primary">bowl_2</name>
    <name evidence="12" type="ORF">Bhyg_04295</name>
</gene>
<feature type="domain" description="C2H2-type" evidence="11">
    <location>
        <begin position="64"/>
        <end position="91"/>
    </location>
</feature>
<evidence type="ECO:0000256" key="5">
    <source>
        <dbReference type="ARBA" id="ARBA00022833"/>
    </source>
</evidence>
<comment type="caution">
    <text evidence="12">The sequence shown here is derived from an EMBL/GenBank/DDBJ whole genome shotgun (WGS) entry which is preliminary data.</text>
</comment>
<dbReference type="Gene3D" id="3.30.160.60">
    <property type="entry name" value="Classic Zinc Finger"/>
    <property type="match status" value="3"/>
</dbReference>
<comment type="subcellular location">
    <subcellularLocation>
        <location evidence="1">Nucleus</location>
    </subcellularLocation>
</comment>
<evidence type="ECO:0000259" key="11">
    <source>
        <dbReference type="PROSITE" id="PS50157"/>
    </source>
</evidence>
<dbReference type="PANTHER" id="PTHR14196">
    <property type="entry name" value="ODD-SKIPPED - RELATED"/>
    <property type="match status" value="1"/>
</dbReference>
<dbReference type="GO" id="GO:0009887">
    <property type="term" value="P:animal organ morphogenesis"/>
    <property type="evidence" value="ECO:0007669"/>
    <property type="project" value="UniProtKB-ARBA"/>
</dbReference>
<evidence type="ECO:0000313" key="13">
    <source>
        <dbReference type="Proteomes" id="UP001151699"/>
    </source>
</evidence>
<feature type="domain" description="C2H2-type" evidence="11">
    <location>
        <begin position="120"/>
        <end position="143"/>
    </location>
</feature>
<name>A0A9Q0NFS3_9DIPT</name>
<feature type="region of interest" description="Disordered" evidence="10">
    <location>
        <begin position="277"/>
        <end position="301"/>
    </location>
</feature>
<reference evidence="12" key="1">
    <citation type="submission" date="2022-07" db="EMBL/GenBank/DDBJ databases">
        <authorList>
            <person name="Trinca V."/>
            <person name="Uliana J.V.C."/>
            <person name="Torres T.T."/>
            <person name="Ward R.J."/>
            <person name="Monesi N."/>
        </authorList>
    </citation>
    <scope>NUCLEOTIDE SEQUENCE</scope>
    <source>
        <strain evidence="12">HSMRA1968</strain>
        <tissue evidence="12">Whole embryos</tissue>
    </source>
</reference>
<dbReference type="EMBL" id="WJQU01000001">
    <property type="protein sequence ID" value="KAJ6649062.1"/>
    <property type="molecule type" value="Genomic_DNA"/>
</dbReference>
<accession>A0A9Q0NFS3</accession>
<keyword evidence="2" id="KW-0479">Metal-binding</keyword>
<proteinExistence type="predicted"/>
<dbReference type="GO" id="GO:0048619">
    <property type="term" value="P:embryonic hindgut morphogenesis"/>
    <property type="evidence" value="ECO:0007669"/>
    <property type="project" value="TreeGrafter"/>
</dbReference>
<dbReference type="InterPro" id="IPR013087">
    <property type="entry name" value="Znf_C2H2_type"/>
</dbReference>
<keyword evidence="7" id="KW-0804">Transcription</keyword>
<evidence type="ECO:0000256" key="1">
    <source>
        <dbReference type="ARBA" id="ARBA00004123"/>
    </source>
</evidence>
<dbReference type="InterPro" id="IPR050717">
    <property type="entry name" value="C2H2-ZF_Transcription_Reg"/>
</dbReference>
<feature type="compositionally biased region" description="Polar residues" evidence="10">
    <location>
        <begin position="183"/>
        <end position="193"/>
    </location>
</feature>
<dbReference type="PANTHER" id="PTHR14196:SF0">
    <property type="entry name" value="PROTEIN BOWEL"/>
    <property type="match status" value="1"/>
</dbReference>
<protein>
    <submittedName>
        <fullName evidence="12">Protein bowel</fullName>
    </submittedName>
</protein>
<dbReference type="Proteomes" id="UP001151699">
    <property type="component" value="Chromosome A"/>
</dbReference>
<dbReference type="AlphaFoldDB" id="A0A9Q0NFS3"/>
<dbReference type="PROSITE" id="PS00028">
    <property type="entry name" value="ZINC_FINGER_C2H2_1"/>
    <property type="match status" value="3"/>
</dbReference>
<dbReference type="GO" id="GO:0000981">
    <property type="term" value="F:DNA-binding transcription factor activity, RNA polymerase II-specific"/>
    <property type="evidence" value="ECO:0007669"/>
    <property type="project" value="TreeGrafter"/>
</dbReference>
<dbReference type="FunFam" id="3.30.160.60:FF:000148">
    <property type="entry name" value="zinc finger protein Gfi-1"/>
    <property type="match status" value="1"/>
</dbReference>
<dbReference type="SMART" id="SM00355">
    <property type="entry name" value="ZnF_C2H2"/>
    <property type="match status" value="3"/>
</dbReference>
<keyword evidence="6" id="KW-0805">Transcription regulation</keyword>
<keyword evidence="13" id="KW-1185">Reference proteome</keyword>